<dbReference type="PROSITE" id="PS51354">
    <property type="entry name" value="GLUTAREDOXIN_2"/>
    <property type="match status" value="1"/>
</dbReference>
<dbReference type="GO" id="GO:0016491">
    <property type="term" value="F:oxidoreductase activity"/>
    <property type="evidence" value="ECO:0007669"/>
    <property type="project" value="UniProtKB-ARBA"/>
</dbReference>
<dbReference type="VEuPathDB" id="MicrosporidiaDB:AAJ76_220007313"/>
<dbReference type="Gene3D" id="3.40.30.10">
    <property type="entry name" value="Glutaredoxin"/>
    <property type="match status" value="1"/>
</dbReference>
<dbReference type="OrthoDB" id="423313at2759"/>
<name>A0A0F9WD78_9MICR</name>
<proteinExistence type="predicted"/>
<comment type="caution">
    <text evidence="2">The sequence shown here is derived from an EMBL/GenBank/DDBJ whole genome shotgun (WGS) entry which is preliminary data.</text>
</comment>
<evidence type="ECO:0000259" key="1">
    <source>
        <dbReference type="Pfam" id="PF00462"/>
    </source>
</evidence>
<organism evidence="2 3">
    <name type="scientific">Vairimorpha ceranae</name>
    <dbReference type="NCBI Taxonomy" id="40302"/>
    <lineage>
        <taxon>Eukaryota</taxon>
        <taxon>Fungi</taxon>
        <taxon>Fungi incertae sedis</taxon>
        <taxon>Microsporidia</taxon>
        <taxon>Nosematidae</taxon>
        <taxon>Vairimorpha</taxon>
    </lineage>
</organism>
<gene>
    <name evidence="2" type="ORF">AAJ76_220007313</name>
</gene>
<dbReference type="Proteomes" id="UP000034350">
    <property type="component" value="Unassembled WGS sequence"/>
</dbReference>
<sequence length="91" mass="10699">MSLLETLIKEKRTWILTMEKCPDTVKGLGILYANNIDAEIFKKEDHPDLVQDVLKEFNFKYFPTIFINGEFIGGDKELEEYLKIHNKVKHI</sequence>
<protein>
    <submittedName>
        <fullName evidence="2">Glutaredoxin-like protein</fullName>
    </submittedName>
</protein>
<dbReference type="AlphaFoldDB" id="A0A0F9WD78"/>
<keyword evidence="3" id="KW-1185">Reference proteome</keyword>
<dbReference type="Pfam" id="PF00462">
    <property type="entry name" value="Glutaredoxin"/>
    <property type="match status" value="1"/>
</dbReference>
<dbReference type="InterPro" id="IPR036249">
    <property type="entry name" value="Thioredoxin-like_sf"/>
</dbReference>
<evidence type="ECO:0000313" key="3">
    <source>
        <dbReference type="Proteomes" id="UP000034350"/>
    </source>
</evidence>
<dbReference type="EMBL" id="JPQZ01000022">
    <property type="protein sequence ID" value="KKO75391.1"/>
    <property type="molecule type" value="Genomic_DNA"/>
</dbReference>
<evidence type="ECO:0000313" key="2">
    <source>
        <dbReference type="EMBL" id="KKO75391.1"/>
    </source>
</evidence>
<feature type="domain" description="Glutaredoxin" evidence="1">
    <location>
        <begin position="16"/>
        <end position="72"/>
    </location>
</feature>
<dbReference type="VEuPathDB" id="MicrosporidiaDB:G9O61_00g014080"/>
<dbReference type="RefSeq" id="XP_024331133.1">
    <property type="nucleotide sequence ID" value="XM_024474651.1"/>
</dbReference>
<dbReference type="InterPro" id="IPR002109">
    <property type="entry name" value="Glutaredoxin"/>
</dbReference>
<dbReference type="SUPFAM" id="SSF52833">
    <property type="entry name" value="Thioredoxin-like"/>
    <property type="match status" value="1"/>
</dbReference>
<reference evidence="2 3" key="1">
    <citation type="journal article" date="2015" name="Environ. Microbiol.">
        <title>Genome analyses suggest the presence of polyploidy and recent human-driven expansions in eight global populations of the honeybee pathogen Nosema ceranae.</title>
        <authorList>
            <person name="Pelin A."/>
            <person name="Selman M."/>
            <person name="Aris-Brosou S."/>
            <person name="Farinelli L."/>
            <person name="Corradi N."/>
        </authorList>
    </citation>
    <scope>NUCLEOTIDE SEQUENCE [LARGE SCALE GENOMIC DNA]</scope>
    <source>
        <strain evidence="2 3">PA08 1199</strain>
    </source>
</reference>
<accession>A0A0F9WD78</accession>
<dbReference type="GeneID" id="36319576"/>